<dbReference type="SUPFAM" id="SSF52540">
    <property type="entry name" value="P-loop containing nucleoside triphosphate hydrolases"/>
    <property type="match status" value="1"/>
</dbReference>
<dbReference type="Proteomes" id="UP000199706">
    <property type="component" value="Unassembled WGS sequence"/>
</dbReference>
<evidence type="ECO:0000313" key="2">
    <source>
        <dbReference type="EMBL" id="SDI12204.1"/>
    </source>
</evidence>
<evidence type="ECO:0000313" key="3">
    <source>
        <dbReference type="EMBL" id="SDI59463.1"/>
    </source>
</evidence>
<accession>A0A1G8I023</accession>
<sequence>MISSIHLDSCTLELLTPSNRRKGKFRGFFGVDSFSLLIGCNGAGKTRVLRQIAWAFHDTEQIVKVGVRYSDSEAYRKKNHRQEYGVVYYTPIPYRVNLPKSTRNFYDATPSYGKLEGGLDVDFQYYELVRRELGFKLRPMVVLGFDRAMILTAIARVILSNLSTSEKTKGVLYASAGQQRLRSMFPEFLKSAPTVLRHFTNAFASHLVAERNNAEPFEDVPGQIQEIGTAFMLEIQRLIDLNLAGHVIPVLSALEQVINTSRKKTVPVEAFLQRYFLDGEPLSNVRDGGLAKKLETLAMQKVNLLLNEDRWRNYRVGDRVGKSVYVDDDATLKRYRLNVTHSRLAELVWENFSSGQLALLYQFSAIRRGIDELKDRGLSKFLVLLDEGDIYLHAAWQREYVRLLDLTMSSMKRAAEVKSLQLILSSHSTSLLTDVPRDCVTRLSTKDEPAESHNVEVRSFAASLEDIVNSSFETGSLGAFAHGKIKESIGRLEEGEANEIDDHLLSIIDDPILLREMKKLRERRRVYKRGVEE</sequence>
<protein>
    <submittedName>
        <fullName evidence="2">AAA domain-containing protein, putative AbiEii toxin, Type IV TA system</fullName>
    </submittedName>
</protein>
<proteinExistence type="predicted"/>
<dbReference type="Pfam" id="PF13304">
    <property type="entry name" value="AAA_21"/>
    <property type="match status" value="1"/>
</dbReference>
<dbReference type="InterPro" id="IPR027417">
    <property type="entry name" value="P-loop_NTPase"/>
</dbReference>
<dbReference type="AlphaFoldDB" id="A0A1G8I023"/>
<dbReference type="InterPro" id="IPR003959">
    <property type="entry name" value="ATPase_AAA_core"/>
</dbReference>
<name>A0A1G8I023_9BURK</name>
<reference evidence="2 4" key="1">
    <citation type="submission" date="2016-10" db="EMBL/GenBank/DDBJ databases">
        <authorList>
            <person name="de Groot N.N."/>
        </authorList>
    </citation>
    <scope>NUCLEOTIDE SEQUENCE [LARGE SCALE GENOMIC DNA]</scope>
    <source>
        <strain evidence="2 4">LMG 2247</strain>
    </source>
</reference>
<dbReference type="EMBL" id="FNCJ01000017">
    <property type="protein sequence ID" value="SDI12204.1"/>
    <property type="molecule type" value="Genomic_DNA"/>
</dbReference>
<dbReference type="GO" id="GO:0016887">
    <property type="term" value="F:ATP hydrolysis activity"/>
    <property type="evidence" value="ECO:0007669"/>
    <property type="project" value="InterPro"/>
</dbReference>
<organism evidence="2 4">
    <name type="scientific">Paraburkholderia phenazinium</name>
    <dbReference type="NCBI Taxonomy" id="60549"/>
    <lineage>
        <taxon>Bacteria</taxon>
        <taxon>Pseudomonadati</taxon>
        <taxon>Pseudomonadota</taxon>
        <taxon>Betaproteobacteria</taxon>
        <taxon>Burkholderiales</taxon>
        <taxon>Burkholderiaceae</taxon>
        <taxon>Paraburkholderia</taxon>
    </lineage>
</organism>
<gene>
    <name evidence="2" type="ORF">SAMN05216466_117135</name>
    <name evidence="3" type="ORF">SAMN05216466_12744</name>
</gene>
<feature type="domain" description="ATPase AAA-type core" evidence="1">
    <location>
        <begin position="342"/>
        <end position="432"/>
    </location>
</feature>
<dbReference type="EMBL" id="FNCJ01000027">
    <property type="protein sequence ID" value="SDI59463.1"/>
    <property type="molecule type" value="Genomic_DNA"/>
</dbReference>
<evidence type="ECO:0000313" key="4">
    <source>
        <dbReference type="Proteomes" id="UP000199706"/>
    </source>
</evidence>
<dbReference type="GO" id="GO:0005524">
    <property type="term" value="F:ATP binding"/>
    <property type="evidence" value="ECO:0007669"/>
    <property type="project" value="InterPro"/>
</dbReference>
<evidence type="ECO:0000259" key="1">
    <source>
        <dbReference type="Pfam" id="PF13304"/>
    </source>
</evidence>